<organism evidence="3 4">
    <name type="scientific">Leucobacter insecticola</name>
    <dbReference type="NCBI Taxonomy" id="2714934"/>
    <lineage>
        <taxon>Bacteria</taxon>
        <taxon>Bacillati</taxon>
        <taxon>Actinomycetota</taxon>
        <taxon>Actinomycetes</taxon>
        <taxon>Micrococcales</taxon>
        <taxon>Microbacteriaceae</taxon>
        <taxon>Leucobacter</taxon>
    </lineage>
</organism>
<gene>
    <name evidence="3" type="ORF">G7067_11475</name>
</gene>
<evidence type="ECO:0000259" key="2">
    <source>
        <dbReference type="PROSITE" id="PS51740"/>
    </source>
</evidence>
<sequence length="86" mass="9313">MSSKGQITIPQEIRRDLELDTGSQVMIIKVGAGQYRIMARNSSIEDLAGILYDPTRPTMSIEEMNEAIADGGAESGMRGMNPARLG</sequence>
<dbReference type="KEGG" id="lins:G7067_11475"/>
<dbReference type="InterPro" id="IPR007159">
    <property type="entry name" value="SpoVT-AbrB_dom"/>
</dbReference>
<dbReference type="InterPro" id="IPR037914">
    <property type="entry name" value="SpoVT-AbrB_sf"/>
</dbReference>
<protein>
    <submittedName>
        <fullName evidence="3">AbrB/MazE/SpoVT family DNA-binding domain-containing protein</fullName>
    </submittedName>
</protein>
<evidence type="ECO:0000256" key="1">
    <source>
        <dbReference type="PROSITE-ProRule" id="PRU01076"/>
    </source>
</evidence>
<keyword evidence="4" id="KW-1185">Reference proteome</keyword>
<proteinExistence type="predicted"/>
<accession>A0A6G8FM75</accession>
<evidence type="ECO:0000313" key="4">
    <source>
        <dbReference type="Proteomes" id="UP000501387"/>
    </source>
</evidence>
<keyword evidence="1 3" id="KW-0238">DNA-binding</keyword>
<evidence type="ECO:0000313" key="3">
    <source>
        <dbReference type="EMBL" id="QIM17451.1"/>
    </source>
</evidence>
<dbReference type="EMBL" id="CP049934">
    <property type="protein sequence ID" value="QIM17451.1"/>
    <property type="molecule type" value="Genomic_DNA"/>
</dbReference>
<dbReference type="SMART" id="SM00966">
    <property type="entry name" value="SpoVT_AbrB"/>
    <property type="match status" value="1"/>
</dbReference>
<dbReference type="NCBIfam" id="TIGR01439">
    <property type="entry name" value="lp_hng_hel_AbrB"/>
    <property type="match status" value="1"/>
</dbReference>
<name>A0A6G8FM75_9MICO</name>
<reference evidence="3 4" key="1">
    <citation type="submission" date="2020-03" db="EMBL/GenBank/DDBJ databases">
        <title>Leucobacter sp. nov., isolated from beetles.</title>
        <authorList>
            <person name="Hyun D.-W."/>
            <person name="Bae J.-W."/>
        </authorList>
    </citation>
    <scope>NUCLEOTIDE SEQUENCE [LARGE SCALE GENOMIC DNA]</scope>
    <source>
        <strain evidence="3 4">HDW9B</strain>
    </source>
</reference>
<dbReference type="GO" id="GO:0003677">
    <property type="term" value="F:DNA binding"/>
    <property type="evidence" value="ECO:0007669"/>
    <property type="project" value="UniProtKB-UniRule"/>
</dbReference>
<dbReference type="Proteomes" id="UP000501387">
    <property type="component" value="Chromosome"/>
</dbReference>
<dbReference type="Pfam" id="PF04014">
    <property type="entry name" value="MazE_antitoxin"/>
    <property type="match status" value="1"/>
</dbReference>
<dbReference type="AlphaFoldDB" id="A0A6G8FM75"/>
<dbReference type="SUPFAM" id="SSF89447">
    <property type="entry name" value="AbrB/MazE/MraZ-like"/>
    <property type="match status" value="1"/>
</dbReference>
<dbReference type="Gene3D" id="2.10.260.10">
    <property type="match status" value="1"/>
</dbReference>
<dbReference type="PROSITE" id="PS51740">
    <property type="entry name" value="SPOVT_ABRB"/>
    <property type="match status" value="1"/>
</dbReference>
<feature type="domain" description="SpoVT-AbrB" evidence="2">
    <location>
        <begin position="1"/>
        <end position="42"/>
    </location>
</feature>